<accession>A0ABR2BN06</accession>
<keyword evidence="2" id="KW-1185">Reference proteome</keyword>
<gene>
    <name evidence="1" type="ORF">V6N12_019552</name>
</gene>
<organism evidence="1 2">
    <name type="scientific">Hibiscus sabdariffa</name>
    <name type="common">roselle</name>
    <dbReference type="NCBI Taxonomy" id="183260"/>
    <lineage>
        <taxon>Eukaryota</taxon>
        <taxon>Viridiplantae</taxon>
        <taxon>Streptophyta</taxon>
        <taxon>Embryophyta</taxon>
        <taxon>Tracheophyta</taxon>
        <taxon>Spermatophyta</taxon>
        <taxon>Magnoliopsida</taxon>
        <taxon>eudicotyledons</taxon>
        <taxon>Gunneridae</taxon>
        <taxon>Pentapetalae</taxon>
        <taxon>rosids</taxon>
        <taxon>malvids</taxon>
        <taxon>Malvales</taxon>
        <taxon>Malvaceae</taxon>
        <taxon>Malvoideae</taxon>
        <taxon>Hibiscus</taxon>
    </lineage>
</organism>
<name>A0ABR2BN06_9ROSI</name>
<dbReference type="Proteomes" id="UP001472677">
    <property type="component" value="Unassembled WGS sequence"/>
</dbReference>
<protein>
    <submittedName>
        <fullName evidence="1">Uncharacterized protein</fullName>
    </submittedName>
</protein>
<dbReference type="Gene3D" id="2.40.30.10">
    <property type="entry name" value="Translation factors"/>
    <property type="match status" value="1"/>
</dbReference>
<proteinExistence type="predicted"/>
<reference evidence="1 2" key="1">
    <citation type="journal article" date="2024" name="G3 (Bethesda)">
        <title>Genome assembly of Hibiscus sabdariffa L. provides insights into metabolisms of medicinal natural products.</title>
        <authorList>
            <person name="Kim T."/>
        </authorList>
    </citation>
    <scope>NUCLEOTIDE SEQUENCE [LARGE SCALE GENOMIC DNA]</scope>
    <source>
        <strain evidence="1">TK-2024</strain>
        <tissue evidence="1">Old leaves</tissue>
    </source>
</reference>
<evidence type="ECO:0000313" key="2">
    <source>
        <dbReference type="Proteomes" id="UP001472677"/>
    </source>
</evidence>
<evidence type="ECO:0000313" key="1">
    <source>
        <dbReference type="EMBL" id="KAK8508373.1"/>
    </source>
</evidence>
<dbReference type="EMBL" id="JBBPBM010000103">
    <property type="protein sequence ID" value="KAK8508373.1"/>
    <property type="molecule type" value="Genomic_DNA"/>
</dbReference>
<comment type="caution">
    <text evidence="1">The sequence shown here is derived from an EMBL/GenBank/DDBJ whole genome shotgun (WGS) entry which is preliminary data.</text>
</comment>
<sequence length="255" mass="28848">MNSSLNLKISLNSSSVSRSLVFAICLVADLTHCYPRDLEFICEYQLRAIGGSDGFEKFKSEICLFKPEKKCIGDHVLILCVKDMVREDKNYEEASFEFYLKIHNFNEDKQEDIKVEKCGVHKETRLEILPFLRRSNLSIMSYKVIASIILKVAFSVPLLIVNLQIVNPSQIVGCGLQHKETKAAEGTKTAAQGLEHAIAGSRIYVVRPGDDVKHLREVKDCVLLEFLKTSHRYALLISFNTNLKSFSKLFVVFGP</sequence>